<dbReference type="InterPro" id="IPR006015">
    <property type="entry name" value="Universal_stress_UspA"/>
</dbReference>
<dbReference type="PRINTS" id="PR01438">
    <property type="entry name" value="UNVRSLSTRESS"/>
</dbReference>
<name>A0A2S9YSF1_9BACT</name>
<evidence type="ECO:0000313" key="3">
    <source>
        <dbReference type="EMBL" id="PRQ08027.1"/>
    </source>
</evidence>
<dbReference type="PANTHER" id="PTHR46268:SF6">
    <property type="entry name" value="UNIVERSAL STRESS PROTEIN UP12"/>
    <property type="match status" value="1"/>
</dbReference>
<comment type="similarity">
    <text evidence="1">Belongs to the universal stress protein A family.</text>
</comment>
<dbReference type="Pfam" id="PF00582">
    <property type="entry name" value="Usp"/>
    <property type="match status" value="1"/>
</dbReference>
<feature type="domain" description="UspA" evidence="2">
    <location>
        <begin position="6"/>
        <end position="174"/>
    </location>
</feature>
<protein>
    <submittedName>
        <fullName evidence="3">Universal stress protein UspE</fullName>
    </submittedName>
</protein>
<reference evidence="3 4" key="1">
    <citation type="submission" date="2018-03" db="EMBL/GenBank/DDBJ databases">
        <title>Draft Genome Sequences of the Obligatory Marine Myxobacteria Enhygromyxa salina SWB007.</title>
        <authorList>
            <person name="Poehlein A."/>
            <person name="Moghaddam J.A."/>
            <person name="Harms H."/>
            <person name="Alanjari M."/>
            <person name="Koenig G.M."/>
            <person name="Daniel R."/>
            <person name="Schaeberle T.F."/>
        </authorList>
    </citation>
    <scope>NUCLEOTIDE SEQUENCE [LARGE SCALE GENOMIC DNA]</scope>
    <source>
        <strain evidence="3 4">SWB007</strain>
    </source>
</reference>
<dbReference type="RefSeq" id="WP_106089337.1">
    <property type="nucleotide sequence ID" value="NZ_PVNL01000046.1"/>
</dbReference>
<dbReference type="PANTHER" id="PTHR46268">
    <property type="entry name" value="STRESS RESPONSE PROTEIN NHAX"/>
    <property type="match status" value="1"/>
</dbReference>
<evidence type="ECO:0000313" key="4">
    <source>
        <dbReference type="Proteomes" id="UP000238823"/>
    </source>
</evidence>
<proteinExistence type="inferred from homology"/>
<dbReference type="Gene3D" id="3.40.50.620">
    <property type="entry name" value="HUPs"/>
    <property type="match status" value="1"/>
</dbReference>
<comment type="caution">
    <text evidence="3">The sequence shown here is derived from an EMBL/GenBank/DDBJ whole genome shotgun (WGS) entry which is preliminary data.</text>
</comment>
<dbReference type="Proteomes" id="UP000238823">
    <property type="component" value="Unassembled WGS sequence"/>
</dbReference>
<evidence type="ECO:0000259" key="2">
    <source>
        <dbReference type="Pfam" id="PF00582"/>
    </source>
</evidence>
<sequence length="179" mass="18619">MSTSPFRRILIPIDFTQDTDAAVHSGFEVEIDGGGTVGVAPASTTALSLAAGIVDAAGELCLVHATPTYDNARLYSGGMSVVGVGDIKAVHEAARRASMKVLEALANHYAAGISTTFVVRPGIAMQVILEEAERFGAQLLVIPASGRSRVARFFLGSTADRVIRESPCPVLVVPATPAE</sequence>
<gene>
    <name evidence="3" type="ORF">ENSA7_23110</name>
</gene>
<dbReference type="CDD" id="cd00293">
    <property type="entry name" value="USP-like"/>
    <property type="match status" value="1"/>
</dbReference>
<dbReference type="InterPro" id="IPR014729">
    <property type="entry name" value="Rossmann-like_a/b/a_fold"/>
</dbReference>
<organism evidence="3 4">
    <name type="scientific">Enhygromyxa salina</name>
    <dbReference type="NCBI Taxonomy" id="215803"/>
    <lineage>
        <taxon>Bacteria</taxon>
        <taxon>Pseudomonadati</taxon>
        <taxon>Myxococcota</taxon>
        <taxon>Polyangia</taxon>
        <taxon>Nannocystales</taxon>
        <taxon>Nannocystaceae</taxon>
        <taxon>Enhygromyxa</taxon>
    </lineage>
</organism>
<evidence type="ECO:0000256" key="1">
    <source>
        <dbReference type="ARBA" id="ARBA00008791"/>
    </source>
</evidence>
<accession>A0A2S9YSF1</accession>
<dbReference type="EMBL" id="PVNL01000046">
    <property type="protein sequence ID" value="PRQ08027.1"/>
    <property type="molecule type" value="Genomic_DNA"/>
</dbReference>
<dbReference type="AlphaFoldDB" id="A0A2S9YSF1"/>
<dbReference type="SUPFAM" id="SSF52402">
    <property type="entry name" value="Adenine nucleotide alpha hydrolases-like"/>
    <property type="match status" value="1"/>
</dbReference>
<dbReference type="InterPro" id="IPR006016">
    <property type="entry name" value="UspA"/>
</dbReference>
<dbReference type="OrthoDB" id="9788959at2"/>